<evidence type="ECO:0000313" key="1">
    <source>
        <dbReference type="EMBL" id="MBB3018790.1"/>
    </source>
</evidence>
<name>A0A7W4VKD0_9HYPH</name>
<dbReference type="EMBL" id="JACHWB010000002">
    <property type="protein sequence ID" value="MBB3018790.1"/>
    <property type="molecule type" value="Genomic_DNA"/>
</dbReference>
<keyword evidence="2" id="KW-1185">Reference proteome</keyword>
<gene>
    <name evidence="1" type="ORF">FHR70_001844</name>
</gene>
<accession>A0A7W4VKD0</accession>
<organism evidence="1 2">
    <name type="scientific">Microvirga lupini</name>
    <dbReference type="NCBI Taxonomy" id="420324"/>
    <lineage>
        <taxon>Bacteria</taxon>
        <taxon>Pseudomonadati</taxon>
        <taxon>Pseudomonadota</taxon>
        <taxon>Alphaproteobacteria</taxon>
        <taxon>Hyphomicrobiales</taxon>
        <taxon>Methylobacteriaceae</taxon>
        <taxon>Microvirga</taxon>
    </lineage>
</organism>
<comment type="caution">
    <text evidence="1">The sequence shown here is derived from an EMBL/GenBank/DDBJ whole genome shotgun (WGS) entry which is preliminary data.</text>
</comment>
<proteinExistence type="predicted"/>
<reference evidence="1 2" key="1">
    <citation type="submission" date="2020-08" db="EMBL/GenBank/DDBJ databases">
        <title>The Agave Microbiome: Exploring the role of microbial communities in plant adaptations to desert environments.</title>
        <authorList>
            <person name="Partida-Martinez L.P."/>
        </authorList>
    </citation>
    <scope>NUCLEOTIDE SEQUENCE [LARGE SCALE GENOMIC DNA]</scope>
    <source>
        <strain evidence="1 2">AT3.9</strain>
    </source>
</reference>
<evidence type="ECO:0000313" key="2">
    <source>
        <dbReference type="Proteomes" id="UP000532010"/>
    </source>
</evidence>
<dbReference type="Proteomes" id="UP000532010">
    <property type="component" value="Unassembled WGS sequence"/>
</dbReference>
<dbReference type="RefSeq" id="WP_183449325.1">
    <property type="nucleotide sequence ID" value="NZ_JACHWB010000002.1"/>
</dbReference>
<sequence length="76" mass="8844">MPSTIHPHDLCRGHVQLDRNIVETDLLISRQIAHIERMAELGDDTTRAKAVLLGLGMVLEYWYAHREFLVDIYEQE</sequence>
<protein>
    <submittedName>
        <fullName evidence="1">Uncharacterized protein</fullName>
    </submittedName>
</protein>
<dbReference type="AlphaFoldDB" id="A0A7W4VKD0"/>